<evidence type="ECO:0000256" key="2">
    <source>
        <dbReference type="ARBA" id="ARBA00022448"/>
    </source>
</evidence>
<evidence type="ECO:0000256" key="6">
    <source>
        <dbReference type="ARBA" id="ARBA00023136"/>
    </source>
</evidence>
<dbReference type="EMBL" id="BEXA01000001">
    <property type="protein sequence ID" value="GAY71870.1"/>
    <property type="molecule type" value="Genomic_DNA"/>
</dbReference>
<evidence type="ECO:0000256" key="4">
    <source>
        <dbReference type="ARBA" id="ARBA00022692"/>
    </source>
</evidence>
<protein>
    <submittedName>
        <fullName evidence="9">Drug resistance transporter, EmrB/QacA family</fullName>
    </submittedName>
</protein>
<accession>A0A401FHN2</accession>
<feature type="transmembrane region" description="Helical" evidence="7">
    <location>
        <begin position="41"/>
        <end position="61"/>
    </location>
</feature>
<keyword evidence="3" id="KW-1003">Cell membrane</keyword>
<dbReference type="InterPro" id="IPR011701">
    <property type="entry name" value="MFS"/>
</dbReference>
<evidence type="ECO:0000313" key="9">
    <source>
        <dbReference type="EMBL" id="GAY71870.1"/>
    </source>
</evidence>
<feature type="transmembrane region" description="Helical" evidence="7">
    <location>
        <begin position="194"/>
        <end position="213"/>
    </location>
</feature>
<dbReference type="GO" id="GO:0022857">
    <property type="term" value="F:transmembrane transporter activity"/>
    <property type="evidence" value="ECO:0007669"/>
    <property type="project" value="InterPro"/>
</dbReference>
<dbReference type="Pfam" id="PF07690">
    <property type="entry name" value="MFS_1"/>
    <property type="match status" value="1"/>
</dbReference>
<evidence type="ECO:0000259" key="8">
    <source>
        <dbReference type="PROSITE" id="PS50850"/>
    </source>
</evidence>
<dbReference type="AlphaFoldDB" id="A0A401FHN2"/>
<keyword evidence="2" id="KW-0813">Transport</keyword>
<feature type="transmembrane region" description="Helical" evidence="7">
    <location>
        <begin position="219"/>
        <end position="239"/>
    </location>
</feature>
<keyword evidence="4 7" id="KW-0812">Transmembrane</keyword>
<feature type="transmembrane region" description="Helical" evidence="7">
    <location>
        <begin position="131"/>
        <end position="154"/>
    </location>
</feature>
<evidence type="ECO:0000256" key="7">
    <source>
        <dbReference type="SAM" id="Phobius"/>
    </source>
</evidence>
<dbReference type="PANTHER" id="PTHR42718:SF46">
    <property type="entry name" value="BLR6921 PROTEIN"/>
    <property type="match status" value="1"/>
</dbReference>
<evidence type="ECO:0000256" key="5">
    <source>
        <dbReference type="ARBA" id="ARBA00022989"/>
    </source>
</evidence>
<keyword evidence="5 7" id="KW-1133">Transmembrane helix</keyword>
<dbReference type="GO" id="GO:0005886">
    <property type="term" value="C:plasma membrane"/>
    <property type="evidence" value="ECO:0007669"/>
    <property type="project" value="UniProtKB-SubCell"/>
</dbReference>
<dbReference type="RefSeq" id="WP_225417438.1">
    <property type="nucleotide sequence ID" value="NZ_BEXA01000001.1"/>
</dbReference>
<dbReference type="Proteomes" id="UP000286974">
    <property type="component" value="Unassembled WGS sequence"/>
</dbReference>
<dbReference type="PROSITE" id="PS50850">
    <property type="entry name" value="MFS"/>
    <property type="match status" value="1"/>
</dbReference>
<feature type="transmembrane region" description="Helical" evidence="7">
    <location>
        <begin position="7"/>
        <end position="29"/>
    </location>
</feature>
<dbReference type="SUPFAM" id="SSF103473">
    <property type="entry name" value="MFS general substrate transporter"/>
    <property type="match status" value="1"/>
</dbReference>
<evidence type="ECO:0000256" key="3">
    <source>
        <dbReference type="ARBA" id="ARBA00022475"/>
    </source>
</evidence>
<proteinExistence type="predicted"/>
<keyword evidence="10" id="KW-1185">Reference proteome</keyword>
<sequence length="280" mass="30782">MSREIKVALLMAASLFMEILDGTIVTTALPSMARDFNTNTSSISLLVSIYIITTAVFIPMSGWIAERFGKKRVWIAAVIIFSLSSLGSAFAPNLLTLLGMRVIQGFSGALMTPTARLIVLEKAPMSQLLRLTSYLVWPALIAPALAPVVGGAIITYFSWHWIFLINIPIGMVIAAIGYFLILPDHDLTENSFDWTGFIAIALASIAVLAGFEMATHNGINAIIGLLLSVVGFIMVIPIYRHLKILITQYFLLVPLNLRRLEFLKPVDLCCGYQLVLCRFC</sequence>
<comment type="caution">
    <text evidence="9">The sequence shown here is derived from an EMBL/GenBank/DDBJ whole genome shotgun (WGS) entry which is preliminary data.</text>
</comment>
<comment type="subcellular location">
    <subcellularLocation>
        <location evidence="1">Cell membrane</location>
        <topology evidence="1">Multi-pass membrane protein</topology>
    </subcellularLocation>
</comment>
<organism evidence="9 10">
    <name type="scientific">Lentilactobacillus kosonis</name>
    <dbReference type="NCBI Taxonomy" id="2810561"/>
    <lineage>
        <taxon>Bacteria</taxon>
        <taxon>Bacillati</taxon>
        <taxon>Bacillota</taxon>
        <taxon>Bacilli</taxon>
        <taxon>Lactobacillales</taxon>
        <taxon>Lactobacillaceae</taxon>
        <taxon>Lentilactobacillus</taxon>
    </lineage>
</organism>
<dbReference type="PANTHER" id="PTHR42718">
    <property type="entry name" value="MAJOR FACILITATOR SUPERFAMILY MULTIDRUG TRANSPORTER MFSC"/>
    <property type="match status" value="1"/>
</dbReference>
<gene>
    <name evidence="9" type="ORF">NBRC111893_16</name>
</gene>
<reference evidence="9 10" key="1">
    <citation type="submission" date="2017-11" db="EMBL/GenBank/DDBJ databases">
        <title>Draft Genome Sequence of Lactobacillus curieae NBRC 111893 isolated from Koso, a Japanese sugar-Vegetable Fermented Beverage.</title>
        <authorList>
            <person name="Chiou T.Y."/>
            <person name="Oshima K."/>
            <person name="Suda W."/>
            <person name="Hattori M."/>
            <person name="Takahashi T."/>
        </authorList>
    </citation>
    <scope>NUCLEOTIDE SEQUENCE [LARGE SCALE GENOMIC DNA]</scope>
    <source>
        <strain evidence="9 10">NBRC111893</strain>
    </source>
</reference>
<feature type="transmembrane region" description="Helical" evidence="7">
    <location>
        <begin position="160"/>
        <end position="182"/>
    </location>
</feature>
<evidence type="ECO:0000313" key="10">
    <source>
        <dbReference type="Proteomes" id="UP000286974"/>
    </source>
</evidence>
<dbReference type="Gene3D" id="1.20.1720.10">
    <property type="entry name" value="Multidrug resistance protein D"/>
    <property type="match status" value="1"/>
</dbReference>
<keyword evidence="6 7" id="KW-0472">Membrane</keyword>
<feature type="domain" description="Major facilitator superfamily (MFS) profile" evidence="8">
    <location>
        <begin position="7"/>
        <end position="280"/>
    </location>
</feature>
<evidence type="ECO:0000256" key="1">
    <source>
        <dbReference type="ARBA" id="ARBA00004651"/>
    </source>
</evidence>
<dbReference type="InterPro" id="IPR036259">
    <property type="entry name" value="MFS_trans_sf"/>
</dbReference>
<name>A0A401FHN2_9LACO</name>
<dbReference type="InterPro" id="IPR020846">
    <property type="entry name" value="MFS_dom"/>
</dbReference>
<feature type="transmembrane region" description="Helical" evidence="7">
    <location>
        <begin position="73"/>
        <end position="92"/>
    </location>
</feature>